<dbReference type="Pfam" id="PF00439">
    <property type="entry name" value="Bromodomain"/>
    <property type="match status" value="2"/>
</dbReference>
<keyword evidence="4" id="KW-0805">Transcription regulation</keyword>
<keyword evidence="6" id="KW-0804">Transcription</keyword>
<keyword evidence="3" id="KW-0156">Chromatin regulator</keyword>
<dbReference type="SMART" id="SM00297">
    <property type="entry name" value="BROMO"/>
    <property type="match status" value="2"/>
</dbReference>
<dbReference type="InterPro" id="IPR031338">
    <property type="entry name" value="KDPG/KHG_AS_2"/>
</dbReference>
<comment type="subcellular location">
    <subcellularLocation>
        <location evidence="1">Nucleus</location>
    </subcellularLocation>
</comment>
<dbReference type="CDD" id="cd04369">
    <property type="entry name" value="Bromodomain"/>
    <property type="match status" value="1"/>
</dbReference>
<keyword evidence="7" id="KW-0539">Nucleus</keyword>
<dbReference type="GO" id="GO:0006355">
    <property type="term" value="P:regulation of DNA-templated transcription"/>
    <property type="evidence" value="ECO:0007669"/>
    <property type="project" value="InterPro"/>
</dbReference>
<dbReference type="InterPro" id="IPR000637">
    <property type="entry name" value="HMGI/Y_DNA-bd_CS"/>
</dbReference>
<dbReference type="PROSITE" id="PS00160">
    <property type="entry name" value="ALDOLASE_KDPG_KHG_2"/>
    <property type="match status" value="1"/>
</dbReference>
<gene>
    <name evidence="11" type="ORF">EUX98_g6524</name>
</gene>
<feature type="domain" description="Bromo" evidence="10">
    <location>
        <begin position="93"/>
        <end position="163"/>
    </location>
</feature>
<dbReference type="EMBL" id="SGPM01000234">
    <property type="protein sequence ID" value="THH27664.1"/>
    <property type="molecule type" value="Genomic_DNA"/>
</dbReference>
<evidence type="ECO:0000256" key="8">
    <source>
        <dbReference type="PROSITE-ProRule" id="PRU00035"/>
    </source>
</evidence>
<feature type="compositionally biased region" description="Polar residues" evidence="9">
    <location>
        <begin position="31"/>
        <end position="41"/>
    </location>
</feature>
<accession>A0A4S4MNR9</accession>
<evidence type="ECO:0000256" key="1">
    <source>
        <dbReference type="ARBA" id="ARBA00004123"/>
    </source>
</evidence>
<feature type="compositionally biased region" description="Basic and acidic residues" evidence="9">
    <location>
        <begin position="630"/>
        <end position="645"/>
    </location>
</feature>
<dbReference type="AlphaFoldDB" id="A0A4S4MNR9"/>
<feature type="region of interest" description="Disordered" evidence="9">
    <location>
        <begin position="616"/>
        <end position="691"/>
    </location>
</feature>
<keyword evidence="2" id="KW-0677">Repeat</keyword>
<evidence type="ECO:0000313" key="11">
    <source>
        <dbReference type="EMBL" id="THH27664.1"/>
    </source>
</evidence>
<dbReference type="GO" id="GO:0006368">
    <property type="term" value="P:transcription elongation by RNA polymerase II"/>
    <property type="evidence" value="ECO:0007669"/>
    <property type="project" value="TreeGrafter"/>
</dbReference>
<dbReference type="PRINTS" id="PR00503">
    <property type="entry name" value="BROMODOMAIN"/>
</dbReference>
<organism evidence="11 12">
    <name type="scientific">Antrodiella citrinella</name>
    <dbReference type="NCBI Taxonomy" id="2447956"/>
    <lineage>
        <taxon>Eukaryota</taxon>
        <taxon>Fungi</taxon>
        <taxon>Dikarya</taxon>
        <taxon>Basidiomycota</taxon>
        <taxon>Agaricomycotina</taxon>
        <taxon>Agaricomycetes</taxon>
        <taxon>Polyporales</taxon>
        <taxon>Steccherinaceae</taxon>
        <taxon>Antrodiella</taxon>
    </lineage>
</organism>
<feature type="region of interest" description="Disordered" evidence="9">
    <location>
        <begin position="407"/>
        <end position="441"/>
    </location>
</feature>
<evidence type="ECO:0000256" key="4">
    <source>
        <dbReference type="ARBA" id="ARBA00023015"/>
    </source>
</evidence>
<evidence type="ECO:0000259" key="10">
    <source>
        <dbReference type="PROSITE" id="PS50014"/>
    </source>
</evidence>
<evidence type="ECO:0000256" key="6">
    <source>
        <dbReference type="ARBA" id="ARBA00023163"/>
    </source>
</evidence>
<proteinExistence type="predicted"/>
<dbReference type="InterPro" id="IPR037382">
    <property type="entry name" value="Rsc/polybromo"/>
</dbReference>
<name>A0A4S4MNR9_9APHY</name>
<dbReference type="PANTHER" id="PTHR16062:SF19">
    <property type="entry name" value="PROTEIN POLYBROMO-1"/>
    <property type="match status" value="1"/>
</dbReference>
<dbReference type="InterPro" id="IPR036427">
    <property type="entry name" value="Bromodomain-like_sf"/>
</dbReference>
<protein>
    <recommendedName>
        <fullName evidence="10">Bromo domain-containing protein</fullName>
    </recommendedName>
</protein>
<keyword evidence="12" id="KW-1185">Reference proteome</keyword>
<dbReference type="SUPFAM" id="SSF47370">
    <property type="entry name" value="Bromodomain"/>
    <property type="match status" value="2"/>
</dbReference>
<sequence length="749" mass="82100">MSKREASMFAAQGVVDVDAPRAKRHKPGPQGHSSSTGQPSSPAKDEQHGAANGREVKQEQIEGAEDAVVEDPEVVKEKALKVWQTVKDAVNKEGRILSVDFMRLPNKRQYSDYYTQIKHPISLDEIKDRIEDGAYLTFNDCINDLETCFKNAKRYNIRESQIWKDAKVLHKLVTNEVVRLSGGSAAQGDDADAAGAGGSDVEAEGGKKKKQPNMSRVMKAKLQKLVDKTNSDGRVLSIEFMELPSKKQWPVYYKAIKKPQCIENIFKKLKRKEYHTPTDFANDVELVFSNALEFNQEHTDIWEDALVLRDYFRQLMSDLPPPFDIPAYSSSDHSTKIKLRMPNAAHSQQPSAAANPNPIGGTLMLRVPPQASPSSVTPQLPNSNSINVKLGKNVQKLKNSLMVSETALSPAPPPVAPSTLHPSHTQTVPPHIATSDPHSQQSLSFAQPAYTSNLYAAPHISTTMSHQSRQSSQQRTPITVTTALPNPNIVATRQQPYTPVQTQVLTLAPPKGASGYNTATSSYAIAPRHGGTTMSPMISPAAAMTTTTLNTGTATVASKSPTPTTASRQRRLEHVRLVTKPNGRRLDLDARDGVKTWAVRLGVDELSVGVTEVKFFPSDDDGNVDEDVDADRMDVDGSVALRKEEEETGDEEEAHATTNQTPPKRPRGRPRKNAVKAPVVKPVESKGKAKARGELQLKLNGMVVPYAGRKGEWDVKLPGGYNVLEIGETGGMVWRVYLERVIINPVVGR</sequence>
<dbReference type="Proteomes" id="UP000308730">
    <property type="component" value="Unassembled WGS sequence"/>
</dbReference>
<evidence type="ECO:0000256" key="2">
    <source>
        <dbReference type="ARBA" id="ARBA00022737"/>
    </source>
</evidence>
<feature type="compositionally biased region" description="Basic and acidic residues" evidence="9">
    <location>
        <begin position="43"/>
        <end position="60"/>
    </location>
</feature>
<dbReference type="GO" id="GO:0006338">
    <property type="term" value="P:chromatin remodeling"/>
    <property type="evidence" value="ECO:0007669"/>
    <property type="project" value="InterPro"/>
</dbReference>
<dbReference type="PANTHER" id="PTHR16062">
    <property type="entry name" value="SWI/SNF-RELATED"/>
    <property type="match status" value="1"/>
</dbReference>
<evidence type="ECO:0000256" key="9">
    <source>
        <dbReference type="SAM" id="MobiDB-lite"/>
    </source>
</evidence>
<evidence type="ECO:0000256" key="3">
    <source>
        <dbReference type="ARBA" id="ARBA00022853"/>
    </source>
</evidence>
<evidence type="ECO:0000256" key="7">
    <source>
        <dbReference type="ARBA" id="ARBA00023242"/>
    </source>
</evidence>
<evidence type="ECO:0000256" key="5">
    <source>
        <dbReference type="ARBA" id="ARBA00023117"/>
    </source>
</evidence>
<dbReference type="GO" id="GO:0003682">
    <property type="term" value="F:chromatin binding"/>
    <property type="evidence" value="ECO:0007669"/>
    <property type="project" value="TreeGrafter"/>
</dbReference>
<evidence type="ECO:0000313" key="12">
    <source>
        <dbReference type="Proteomes" id="UP000308730"/>
    </source>
</evidence>
<dbReference type="PROSITE" id="PS50014">
    <property type="entry name" value="BROMODOMAIN_2"/>
    <property type="match status" value="2"/>
</dbReference>
<feature type="region of interest" description="Disordered" evidence="9">
    <location>
        <begin position="1"/>
        <end position="68"/>
    </location>
</feature>
<feature type="domain" description="Bromo" evidence="10">
    <location>
        <begin position="232"/>
        <end position="302"/>
    </location>
</feature>
<dbReference type="Gene3D" id="1.20.920.10">
    <property type="entry name" value="Bromodomain-like"/>
    <property type="match status" value="2"/>
</dbReference>
<feature type="compositionally biased region" description="Basic residues" evidence="9">
    <location>
        <begin position="664"/>
        <end position="674"/>
    </location>
</feature>
<feature type="compositionally biased region" description="Acidic residues" evidence="9">
    <location>
        <begin position="618"/>
        <end position="629"/>
    </location>
</feature>
<feature type="region of interest" description="Disordered" evidence="9">
    <location>
        <begin position="184"/>
        <end position="214"/>
    </location>
</feature>
<reference evidence="11 12" key="1">
    <citation type="submission" date="2019-02" db="EMBL/GenBank/DDBJ databases">
        <title>Genome sequencing of the rare red list fungi Antrodiella citrinella (Flaviporus citrinellus).</title>
        <authorList>
            <person name="Buettner E."/>
            <person name="Kellner H."/>
        </authorList>
    </citation>
    <scope>NUCLEOTIDE SEQUENCE [LARGE SCALE GENOMIC DNA]</scope>
    <source>
        <strain evidence="11 12">DSM 108506</strain>
    </source>
</reference>
<dbReference type="GO" id="GO:0016586">
    <property type="term" value="C:RSC-type complex"/>
    <property type="evidence" value="ECO:0007669"/>
    <property type="project" value="InterPro"/>
</dbReference>
<comment type="caution">
    <text evidence="11">The sequence shown here is derived from an EMBL/GenBank/DDBJ whole genome shotgun (WGS) entry which is preliminary data.</text>
</comment>
<dbReference type="OrthoDB" id="6017at2759"/>
<keyword evidence="5 8" id="KW-0103">Bromodomain</keyword>
<dbReference type="PROSITE" id="PS00354">
    <property type="entry name" value="HMGI_Y"/>
    <property type="match status" value="1"/>
</dbReference>
<dbReference type="InterPro" id="IPR001487">
    <property type="entry name" value="Bromodomain"/>
</dbReference>